<organism evidence="1 2">
    <name type="scientific">Morus notabilis</name>
    <dbReference type="NCBI Taxonomy" id="981085"/>
    <lineage>
        <taxon>Eukaryota</taxon>
        <taxon>Viridiplantae</taxon>
        <taxon>Streptophyta</taxon>
        <taxon>Embryophyta</taxon>
        <taxon>Tracheophyta</taxon>
        <taxon>Spermatophyta</taxon>
        <taxon>Magnoliopsida</taxon>
        <taxon>eudicotyledons</taxon>
        <taxon>Gunneridae</taxon>
        <taxon>Pentapetalae</taxon>
        <taxon>rosids</taxon>
        <taxon>fabids</taxon>
        <taxon>Rosales</taxon>
        <taxon>Moraceae</taxon>
        <taxon>Moreae</taxon>
        <taxon>Morus</taxon>
    </lineage>
</organism>
<accession>W9RWD7</accession>
<name>W9RWD7_9ROSA</name>
<sequence length="90" mass="10089">MHHFAQAQIVHLLGRNWYAMLRFETDLPIPYGTVDRDFIGNGSMPTLWKSFLKIRNIGILADCITESDDSCSVMQSIGITTITFPGKLGD</sequence>
<keyword evidence="2" id="KW-1185">Reference proteome</keyword>
<reference evidence="2" key="1">
    <citation type="submission" date="2013-01" db="EMBL/GenBank/DDBJ databases">
        <title>Draft Genome Sequence of a Mulberry Tree, Morus notabilis C.K. Schneid.</title>
        <authorList>
            <person name="He N."/>
            <person name="Zhao S."/>
        </authorList>
    </citation>
    <scope>NUCLEOTIDE SEQUENCE</scope>
</reference>
<dbReference type="AlphaFoldDB" id="W9RWD7"/>
<evidence type="ECO:0000313" key="1">
    <source>
        <dbReference type="EMBL" id="EXB99762.1"/>
    </source>
</evidence>
<proteinExistence type="predicted"/>
<dbReference type="Proteomes" id="UP000030645">
    <property type="component" value="Unassembled WGS sequence"/>
</dbReference>
<evidence type="ECO:0000313" key="2">
    <source>
        <dbReference type="Proteomes" id="UP000030645"/>
    </source>
</evidence>
<protein>
    <submittedName>
        <fullName evidence="1">Uncharacterized protein</fullName>
    </submittedName>
</protein>
<gene>
    <name evidence="1" type="ORF">L484_023293</name>
</gene>
<dbReference type="EMBL" id="KE345304">
    <property type="protein sequence ID" value="EXB99762.1"/>
    <property type="molecule type" value="Genomic_DNA"/>
</dbReference>